<evidence type="ECO:0000256" key="1">
    <source>
        <dbReference type="SAM" id="Phobius"/>
    </source>
</evidence>
<dbReference type="RefSeq" id="WP_289600942.1">
    <property type="nucleotide sequence ID" value="NZ_JAUDCL010000076.1"/>
</dbReference>
<keyword evidence="3" id="KW-1185">Reference proteome</keyword>
<keyword evidence="1" id="KW-0472">Membrane</keyword>
<feature type="transmembrane region" description="Helical" evidence="1">
    <location>
        <begin position="217"/>
        <end position="239"/>
    </location>
</feature>
<feature type="transmembrane region" description="Helical" evidence="1">
    <location>
        <begin position="6"/>
        <end position="23"/>
    </location>
</feature>
<dbReference type="Proteomes" id="UP001529380">
    <property type="component" value="Unassembled WGS sequence"/>
</dbReference>
<accession>A0ABT7UV05</accession>
<feature type="transmembrane region" description="Helical" evidence="1">
    <location>
        <begin position="176"/>
        <end position="196"/>
    </location>
</feature>
<keyword evidence="1" id="KW-1133">Transmembrane helix</keyword>
<reference evidence="2 3" key="1">
    <citation type="submission" date="2023-06" db="EMBL/GenBank/DDBJ databases">
        <title>Identification and characterization of horizontal gene transfer across gut microbiota members of farm animals based on homology search.</title>
        <authorList>
            <person name="Schwarzerova J."/>
            <person name="Nykrynova M."/>
            <person name="Jureckova K."/>
            <person name="Cejkova D."/>
            <person name="Rychlik I."/>
        </authorList>
    </citation>
    <scope>NUCLEOTIDE SEQUENCE [LARGE SCALE GENOMIC DNA]</scope>
    <source>
        <strain evidence="2 3">ET340</strain>
    </source>
</reference>
<sequence length="264" mass="29654">MGSSTVVNWLYFACGLVVAYLMACKLSEKQLKKWAERATRKAPNRTEFQRQLNVVGTYPLLWMLVLLLSLAWLGAIESLYEELPNKITGNWPTYQGTVVSYTSGYKGGRGYTDIQSDKDVKSFRIENVANGQEKKLIGQMIRVVHNGSKAYILEYEDAGSWVEVWNLSNCGKEDNVIAKTIGMNLLAGIVTCGFILRKIHRPCSNSYFRSKLLHNSVGFFLVLLSCINEIVLCKAVMGFPQNGVDEAFLMRSQLSMLILICINV</sequence>
<feature type="transmembrane region" description="Helical" evidence="1">
    <location>
        <begin position="55"/>
        <end position="76"/>
    </location>
</feature>
<comment type="caution">
    <text evidence="2">The sequence shown here is derived from an EMBL/GenBank/DDBJ whole genome shotgun (WGS) entry which is preliminary data.</text>
</comment>
<gene>
    <name evidence="2" type="ORF">QUW08_15815</name>
</gene>
<proteinExistence type="predicted"/>
<dbReference type="EMBL" id="JAUDCL010000076">
    <property type="protein sequence ID" value="MDM8202738.1"/>
    <property type="molecule type" value="Genomic_DNA"/>
</dbReference>
<evidence type="ECO:0000313" key="2">
    <source>
        <dbReference type="EMBL" id="MDM8202738.1"/>
    </source>
</evidence>
<protein>
    <submittedName>
        <fullName evidence="2">Uncharacterized protein</fullName>
    </submittedName>
</protein>
<feature type="non-terminal residue" evidence="2">
    <location>
        <position position="264"/>
    </location>
</feature>
<evidence type="ECO:0000313" key="3">
    <source>
        <dbReference type="Proteomes" id="UP001529380"/>
    </source>
</evidence>
<name>A0ABT7UV05_9FIRM</name>
<organism evidence="2 3">
    <name type="scientific">Allofournierella massiliensis</name>
    <dbReference type="NCBI Taxonomy" id="1650663"/>
    <lineage>
        <taxon>Bacteria</taxon>
        <taxon>Bacillati</taxon>
        <taxon>Bacillota</taxon>
        <taxon>Clostridia</taxon>
        <taxon>Eubacteriales</taxon>
        <taxon>Oscillospiraceae</taxon>
        <taxon>Allofournierella</taxon>
    </lineage>
</organism>
<keyword evidence="1" id="KW-0812">Transmembrane</keyword>